<sequence>MSLPCAHGGPVAEATLKAIPADFQVFEVMHVQPEGDGEHLWLHIEKTGWNTEDVAMWLAKSAGVHRLSVGYSGLKDKHAITRQWFSLHLPGKADPAFSWPEGLRLCDSARHRRKLNRGTHRANAFVIRATRFSGERAAVEQRLQAIMAAGVPNYFGEQRFGRGAGNLVRGSEWLSGGEAPRKKSLRGLWLSAVRSDLFNRVLAERVTRGVWNQVLEGDLLQPEGSRGLFRADEDSDAGRRVAEAEVHPTAPLPGVPGMASSGPCRDLEQQVLAPFESVIEGLCREGVEEARRATRLPVRDLQWSWRQEREGEDCLELAFVLPTGAFATTVMAELIRSQDPTA</sequence>
<dbReference type="NCBIfam" id="NF002153">
    <property type="entry name" value="PRK00984.1-2"/>
    <property type="match status" value="1"/>
</dbReference>
<dbReference type="AlphaFoldDB" id="A0A418Y2U5"/>
<dbReference type="PROSITE" id="PS01268">
    <property type="entry name" value="UPF0024"/>
    <property type="match status" value="1"/>
</dbReference>
<dbReference type="InterPro" id="IPR001656">
    <property type="entry name" value="PsdUridine_synth_TruD"/>
</dbReference>
<dbReference type="InterPro" id="IPR050170">
    <property type="entry name" value="TruD_pseudoU_synthase"/>
</dbReference>
<accession>A0A418Y2U5</accession>
<name>A0A418Y2U5_9GAMM</name>
<dbReference type="CDD" id="cd02575">
    <property type="entry name" value="PseudoU_synth_EcTruD"/>
    <property type="match status" value="1"/>
</dbReference>
<dbReference type="InterPro" id="IPR043165">
    <property type="entry name" value="TruD_insert_sf"/>
</dbReference>
<dbReference type="GO" id="GO:0005829">
    <property type="term" value="C:cytosol"/>
    <property type="evidence" value="ECO:0007669"/>
    <property type="project" value="TreeGrafter"/>
</dbReference>
<reference evidence="6 7" key="1">
    <citation type="submission" date="2018-09" db="EMBL/GenBank/DDBJ databases">
        <title>Alcanivorax profundi sp. nov., isolated from 1000 m-depth seawater of the Mariana Trench.</title>
        <authorList>
            <person name="Liu J."/>
        </authorList>
    </citation>
    <scope>NUCLEOTIDE SEQUENCE [LARGE SCALE GENOMIC DNA]</scope>
    <source>
        <strain evidence="6 7">MTEO17</strain>
    </source>
</reference>
<evidence type="ECO:0000256" key="2">
    <source>
        <dbReference type="ARBA" id="ARBA00022694"/>
    </source>
</evidence>
<dbReference type="Gene3D" id="3.30.2350.20">
    <property type="entry name" value="TruD, catalytic domain"/>
    <property type="match status" value="1"/>
</dbReference>
<dbReference type="HAMAP" id="MF_01082">
    <property type="entry name" value="TruD"/>
    <property type="match status" value="1"/>
</dbReference>
<organism evidence="6 7">
    <name type="scientific">Alcanivorax profundi</name>
    <dbReference type="NCBI Taxonomy" id="2338368"/>
    <lineage>
        <taxon>Bacteria</taxon>
        <taxon>Pseudomonadati</taxon>
        <taxon>Pseudomonadota</taxon>
        <taxon>Gammaproteobacteria</taxon>
        <taxon>Oceanospirillales</taxon>
        <taxon>Alcanivoracaceae</taxon>
        <taxon>Alcanivorax</taxon>
    </lineage>
</organism>
<comment type="catalytic activity">
    <reaction evidence="4">
        <text>uridine(13) in tRNA = pseudouridine(13) in tRNA</text>
        <dbReference type="Rhea" id="RHEA:42540"/>
        <dbReference type="Rhea" id="RHEA-COMP:10105"/>
        <dbReference type="Rhea" id="RHEA-COMP:10106"/>
        <dbReference type="ChEBI" id="CHEBI:65314"/>
        <dbReference type="ChEBI" id="CHEBI:65315"/>
        <dbReference type="EC" id="5.4.99.27"/>
    </reaction>
</comment>
<dbReference type="PROSITE" id="PS50984">
    <property type="entry name" value="TRUD"/>
    <property type="match status" value="1"/>
</dbReference>
<gene>
    <name evidence="4 6" type="primary">truD</name>
    <name evidence="6" type="ORF">D4A39_03180</name>
</gene>
<comment type="function">
    <text evidence="4">Responsible for synthesis of pseudouridine from uracil-13 in transfer RNAs.</text>
</comment>
<feature type="active site" description="Nucleophile" evidence="4">
    <location>
        <position position="76"/>
    </location>
</feature>
<evidence type="ECO:0000256" key="3">
    <source>
        <dbReference type="ARBA" id="ARBA00023235"/>
    </source>
</evidence>
<dbReference type="EC" id="5.4.99.27" evidence="4"/>
<dbReference type="InterPro" id="IPR011760">
    <property type="entry name" value="PsdUridine_synth_TruD_insert"/>
</dbReference>
<dbReference type="RefSeq" id="WP_022984290.1">
    <property type="nucleotide sequence ID" value="NZ_CAXGPP010000015.1"/>
</dbReference>
<dbReference type="SUPFAM" id="SSF55120">
    <property type="entry name" value="Pseudouridine synthase"/>
    <property type="match status" value="1"/>
</dbReference>
<dbReference type="OrthoDB" id="1550679at2"/>
<dbReference type="InterPro" id="IPR020119">
    <property type="entry name" value="PsdUridine_synth_TruD_CS"/>
</dbReference>
<keyword evidence="2 4" id="KW-0819">tRNA processing</keyword>
<dbReference type="GO" id="GO:0003723">
    <property type="term" value="F:RNA binding"/>
    <property type="evidence" value="ECO:0007669"/>
    <property type="project" value="InterPro"/>
</dbReference>
<evidence type="ECO:0000259" key="5">
    <source>
        <dbReference type="PROSITE" id="PS50984"/>
    </source>
</evidence>
<comment type="similarity">
    <text evidence="1 4">Belongs to the pseudouridine synthase TruD family.</text>
</comment>
<evidence type="ECO:0000256" key="1">
    <source>
        <dbReference type="ARBA" id="ARBA00007953"/>
    </source>
</evidence>
<evidence type="ECO:0000256" key="4">
    <source>
        <dbReference type="HAMAP-Rule" id="MF_01082"/>
    </source>
</evidence>
<dbReference type="PANTHER" id="PTHR47811">
    <property type="entry name" value="TRNA PSEUDOURIDINE SYNTHASE D"/>
    <property type="match status" value="1"/>
</dbReference>
<dbReference type="InterPro" id="IPR020103">
    <property type="entry name" value="PsdUridine_synth_cat_dom_sf"/>
</dbReference>
<dbReference type="EMBL" id="QYYA01000001">
    <property type="protein sequence ID" value="RJG19861.1"/>
    <property type="molecule type" value="Genomic_DNA"/>
</dbReference>
<keyword evidence="7" id="KW-1185">Reference proteome</keyword>
<proteinExistence type="inferred from homology"/>
<evidence type="ECO:0000313" key="7">
    <source>
        <dbReference type="Proteomes" id="UP000283734"/>
    </source>
</evidence>
<dbReference type="GO" id="GO:0160150">
    <property type="term" value="F:tRNA pseudouridine(13) synthase activity"/>
    <property type="evidence" value="ECO:0007669"/>
    <property type="project" value="UniProtKB-EC"/>
</dbReference>
<dbReference type="Proteomes" id="UP000283734">
    <property type="component" value="Unassembled WGS sequence"/>
</dbReference>
<dbReference type="GO" id="GO:0031119">
    <property type="term" value="P:tRNA pseudouridine synthesis"/>
    <property type="evidence" value="ECO:0007669"/>
    <property type="project" value="UniProtKB-UniRule"/>
</dbReference>
<keyword evidence="3 4" id="KW-0413">Isomerase</keyword>
<dbReference type="Gene3D" id="3.30.2340.10">
    <property type="entry name" value="TruD, insertion domain"/>
    <property type="match status" value="1"/>
</dbReference>
<feature type="domain" description="TRUD" evidence="5">
    <location>
        <begin position="150"/>
        <end position="300"/>
    </location>
</feature>
<comment type="caution">
    <text evidence="6">The sequence shown here is derived from an EMBL/GenBank/DDBJ whole genome shotgun (WGS) entry which is preliminary data.</text>
</comment>
<evidence type="ECO:0000313" key="6">
    <source>
        <dbReference type="EMBL" id="RJG19861.1"/>
    </source>
</evidence>
<dbReference type="Pfam" id="PF01142">
    <property type="entry name" value="TruD"/>
    <property type="match status" value="2"/>
</dbReference>
<protein>
    <recommendedName>
        <fullName evidence="4">tRNA pseudouridine synthase D</fullName>
        <ecNumber evidence="4">5.4.99.27</ecNumber>
    </recommendedName>
    <alternativeName>
        <fullName evidence="4">tRNA pseudouridine(13) synthase</fullName>
    </alternativeName>
    <alternativeName>
        <fullName evidence="4">tRNA pseudouridylate synthase D</fullName>
    </alternativeName>
    <alternativeName>
        <fullName evidence="4">tRNA-uridine isomerase D</fullName>
    </alternativeName>
</protein>
<dbReference type="InterPro" id="IPR042214">
    <property type="entry name" value="TruD_catalytic"/>
</dbReference>
<dbReference type="PANTHER" id="PTHR47811:SF1">
    <property type="entry name" value="TRNA PSEUDOURIDINE SYNTHASE D"/>
    <property type="match status" value="1"/>
</dbReference>